<dbReference type="PANTHER" id="PTHR19288">
    <property type="entry name" value="4-NITROPHENYLPHOSPHATASE-RELATED"/>
    <property type="match status" value="1"/>
</dbReference>
<evidence type="ECO:0000313" key="2">
    <source>
        <dbReference type="EMBL" id="TKA01666.1"/>
    </source>
</evidence>
<protein>
    <recommendedName>
        <fullName evidence="4">Haloacid dehalogenase-like hydrolase</fullName>
    </recommendedName>
</protein>
<organism evidence="2 3">
    <name type="scientific">Actinacidiphila oryziradicis</name>
    <dbReference type="NCBI Taxonomy" id="2571141"/>
    <lineage>
        <taxon>Bacteria</taxon>
        <taxon>Bacillati</taxon>
        <taxon>Actinomycetota</taxon>
        <taxon>Actinomycetes</taxon>
        <taxon>Kitasatosporales</taxon>
        <taxon>Streptomycetaceae</taxon>
        <taxon>Actinacidiphila</taxon>
    </lineage>
</organism>
<reference evidence="2 3" key="1">
    <citation type="submission" date="2019-04" db="EMBL/GenBank/DDBJ databases">
        <title>Streptomyces oryziradicis sp. nov., a novel actinomycete isolated from rhizosphere soil of rice (Oryza sativa L.).</title>
        <authorList>
            <person name="Li C."/>
        </authorList>
    </citation>
    <scope>NUCLEOTIDE SEQUENCE [LARGE SCALE GENOMIC DNA]</scope>
    <source>
        <strain evidence="2 3">NEAU-C40</strain>
    </source>
</reference>
<dbReference type="InterPro" id="IPR023214">
    <property type="entry name" value="HAD_sf"/>
</dbReference>
<sequence>MPGARRVLIDIDGVRTVSWKPLPGAVEALAQLRDLGLPLALLTNTTSRTRASIARTLADAGFPVVADDILTAPAATAAYLAEHFPDARCLLLNSGDIAEDLEGVTLAGDGEDPDVVVVGGAAPECGYRALNEVFGHLQRGARLMATHRNLYSSASSACSRIGGFSSSSHISRIAVSFRALSVPARTARPSGTPCPPVTTCSPGRPATRSSRPG</sequence>
<evidence type="ECO:0000313" key="3">
    <source>
        <dbReference type="Proteomes" id="UP000305778"/>
    </source>
</evidence>
<dbReference type="InterPro" id="IPR006357">
    <property type="entry name" value="HAD-SF_hydro_IIA"/>
</dbReference>
<evidence type="ECO:0000256" key="1">
    <source>
        <dbReference type="SAM" id="MobiDB-lite"/>
    </source>
</evidence>
<dbReference type="InterPro" id="IPR036412">
    <property type="entry name" value="HAD-like_sf"/>
</dbReference>
<keyword evidence="3" id="KW-1185">Reference proteome</keyword>
<dbReference type="PANTHER" id="PTHR19288:SF46">
    <property type="entry name" value="HALOACID DEHALOGENASE-LIKE HYDROLASE DOMAIN-CONTAINING PROTEIN 2"/>
    <property type="match status" value="1"/>
</dbReference>
<dbReference type="Gene3D" id="3.40.50.1000">
    <property type="entry name" value="HAD superfamily/HAD-like"/>
    <property type="match status" value="2"/>
</dbReference>
<name>A0A4U0RZ33_9ACTN</name>
<dbReference type="Pfam" id="PF13344">
    <property type="entry name" value="Hydrolase_6"/>
    <property type="match status" value="1"/>
</dbReference>
<dbReference type="RefSeq" id="WP_136729111.1">
    <property type="nucleotide sequence ID" value="NZ_SUMC01000071.1"/>
</dbReference>
<dbReference type="GO" id="GO:0005737">
    <property type="term" value="C:cytoplasm"/>
    <property type="evidence" value="ECO:0007669"/>
    <property type="project" value="TreeGrafter"/>
</dbReference>
<dbReference type="Proteomes" id="UP000305778">
    <property type="component" value="Unassembled WGS sequence"/>
</dbReference>
<dbReference type="SUPFAM" id="SSF56784">
    <property type="entry name" value="HAD-like"/>
    <property type="match status" value="1"/>
</dbReference>
<comment type="caution">
    <text evidence="2">The sequence shown here is derived from an EMBL/GenBank/DDBJ whole genome shotgun (WGS) entry which is preliminary data.</text>
</comment>
<dbReference type="OrthoDB" id="148966at2"/>
<dbReference type="AlphaFoldDB" id="A0A4U0RZ33"/>
<evidence type="ECO:0008006" key="4">
    <source>
        <dbReference type="Google" id="ProtNLM"/>
    </source>
</evidence>
<accession>A0A4U0RZ33</accession>
<proteinExistence type="predicted"/>
<feature type="region of interest" description="Disordered" evidence="1">
    <location>
        <begin position="185"/>
        <end position="213"/>
    </location>
</feature>
<dbReference type="GO" id="GO:0016791">
    <property type="term" value="F:phosphatase activity"/>
    <property type="evidence" value="ECO:0007669"/>
    <property type="project" value="TreeGrafter"/>
</dbReference>
<gene>
    <name evidence="2" type="ORF">FCI23_40365</name>
</gene>
<dbReference type="EMBL" id="SUMC01000071">
    <property type="protein sequence ID" value="TKA01666.1"/>
    <property type="molecule type" value="Genomic_DNA"/>
</dbReference>